<name>A0A9W9PT41_9EURO</name>
<comment type="caution">
    <text evidence="3">The sequence shown here is derived from an EMBL/GenBank/DDBJ whole genome shotgun (WGS) entry which is preliminary data.</text>
</comment>
<dbReference type="PROSITE" id="PS50020">
    <property type="entry name" value="WW_DOMAIN_2"/>
    <property type="match status" value="1"/>
</dbReference>
<dbReference type="CDD" id="cd00201">
    <property type="entry name" value="WW"/>
    <property type="match status" value="1"/>
</dbReference>
<protein>
    <recommendedName>
        <fullName evidence="2">WW domain-containing protein</fullName>
    </recommendedName>
</protein>
<dbReference type="Proteomes" id="UP001147746">
    <property type="component" value="Unassembled WGS sequence"/>
</dbReference>
<feature type="compositionally biased region" description="Polar residues" evidence="1">
    <location>
        <begin position="369"/>
        <end position="389"/>
    </location>
</feature>
<feature type="region of interest" description="Disordered" evidence="1">
    <location>
        <begin position="46"/>
        <end position="84"/>
    </location>
</feature>
<dbReference type="Pfam" id="PF00397">
    <property type="entry name" value="WW"/>
    <property type="match status" value="1"/>
</dbReference>
<reference evidence="3" key="1">
    <citation type="submission" date="2022-12" db="EMBL/GenBank/DDBJ databases">
        <authorList>
            <person name="Petersen C."/>
        </authorList>
    </citation>
    <scope>NUCLEOTIDE SEQUENCE</scope>
    <source>
        <strain evidence="3">IBT 21472</strain>
    </source>
</reference>
<proteinExistence type="predicted"/>
<feature type="compositionally biased region" description="Polar residues" evidence="1">
    <location>
        <begin position="56"/>
        <end position="69"/>
    </location>
</feature>
<sequence length="491" mass="52044">MARDAPADTAGPSSPPPQLPEGWLAQWEGVQRKWYYVQRTTGKSQWEIPTEPVVLTPSTTPISIGTGPSQAPPSRPSTNSPQVRQENTLAERIGSLADGARISSSMDAQLNAQSQNPPHGSSETGWYTNQLGQHFLYHHGQRLVPGHGGYNAESQQRGYSQNTGMGPTGAYSNHPQQVMGQQAFGQPYLRTHWVGNGDGAQGQSGSYNLDHTNNPYQGHAPGPIPFRQQSAQGAAAGHLPNPGSEHRPSEPAWQVSHQPVLSNPGSQWTGSSNLPQLYFGSQYTPQAMGSSTSNMAPQSSHFSNPLNLSGEPSDGRTGPEPMHGSFNTHSGGQLQSPMGYPLDGSHSQQVASFYQQGFSDQAAGAHSAQGYQSQPSSAHGQYHSTSMARAQSGPGFGALGFPTVPDTHGNSHQYQNPLVQVGAQRYLPQQQADHLGATHQYHPGPPTVQQGQRSGAPASSRIATSDPQFISGPWASSTPPSSGAGQPSQQG</sequence>
<dbReference type="Gene3D" id="2.20.70.10">
    <property type="match status" value="1"/>
</dbReference>
<feature type="region of interest" description="Disordered" evidence="1">
    <location>
        <begin position="436"/>
        <end position="491"/>
    </location>
</feature>
<feature type="region of interest" description="Disordered" evidence="1">
    <location>
        <begin position="146"/>
        <end position="175"/>
    </location>
</feature>
<feature type="domain" description="WW" evidence="2">
    <location>
        <begin position="17"/>
        <end position="51"/>
    </location>
</feature>
<evidence type="ECO:0000256" key="1">
    <source>
        <dbReference type="SAM" id="MobiDB-lite"/>
    </source>
</evidence>
<dbReference type="PROSITE" id="PS01159">
    <property type="entry name" value="WW_DOMAIN_1"/>
    <property type="match status" value="1"/>
</dbReference>
<feature type="region of interest" description="Disordered" evidence="1">
    <location>
        <begin position="197"/>
        <end position="268"/>
    </location>
</feature>
<feature type="region of interest" description="Disordered" evidence="1">
    <location>
        <begin position="1"/>
        <end position="22"/>
    </location>
</feature>
<gene>
    <name evidence="3" type="ORF">N7476_009131</name>
</gene>
<keyword evidence="4" id="KW-1185">Reference proteome</keyword>
<accession>A0A9W9PT41</accession>
<feature type="compositionally biased region" description="Polar residues" evidence="1">
    <location>
        <begin position="255"/>
        <end position="268"/>
    </location>
</feature>
<feature type="region of interest" description="Disordered" evidence="1">
    <location>
        <begin position="288"/>
        <end position="346"/>
    </location>
</feature>
<feature type="compositionally biased region" description="Polar residues" evidence="1">
    <location>
        <begin position="325"/>
        <end position="336"/>
    </location>
</feature>
<dbReference type="EMBL" id="JAPZBO010000008">
    <property type="protein sequence ID" value="KAJ5308475.1"/>
    <property type="molecule type" value="Genomic_DNA"/>
</dbReference>
<feature type="compositionally biased region" description="Polar residues" evidence="1">
    <location>
        <begin position="461"/>
        <end position="491"/>
    </location>
</feature>
<evidence type="ECO:0000313" key="4">
    <source>
        <dbReference type="Proteomes" id="UP001147746"/>
    </source>
</evidence>
<dbReference type="AlphaFoldDB" id="A0A9W9PT41"/>
<evidence type="ECO:0000313" key="3">
    <source>
        <dbReference type="EMBL" id="KAJ5308475.1"/>
    </source>
</evidence>
<dbReference type="SMART" id="SM00456">
    <property type="entry name" value="WW"/>
    <property type="match status" value="1"/>
</dbReference>
<feature type="compositionally biased region" description="Polar residues" evidence="1">
    <location>
        <begin position="152"/>
        <end position="175"/>
    </location>
</feature>
<evidence type="ECO:0000259" key="2">
    <source>
        <dbReference type="PROSITE" id="PS50020"/>
    </source>
</evidence>
<dbReference type="InterPro" id="IPR001202">
    <property type="entry name" value="WW_dom"/>
</dbReference>
<dbReference type="InterPro" id="IPR036020">
    <property type="entry name" value="WW_dom_sf"/>
</dbReference>
<reference evidence="3" key="2">
    <citation type="journal article" date="2023" name="IMA Fungus">
        <title>Comparative genomic study of the Penicillium genus elucidates a diverse pangenome and 15 lateral gene transfer events.</title>
        <authorList>
            <person name="Petersen C."/>
            <person name="Sorensen T."/>
            <person name="Nielsen M.R."/>
            <person name="Sondergaard T.E."/>
            <person name="Sorensen J.L."/>
            <person name="Fitzpatrick D.A."/>
            <person name="Frisvad J.C."/>
            <person name="Nielsen K.L."/>
        </authorList>
    </citation>
    <scope>NUCLEOTIDE SEQUENCE</scope>
    <source>
        <strain evidence="3">IBT 21472</strain>
    </source>
</reference>
<feature type="compositionally biased region" description="Polar residues" evidence="1">
    <location>
        <begin position="288"/>
        <end position="307"/>
    </location>
</feature>
<organism evidence="3 4">
    <name type="scientific">Penicillium atrosanguineum</name>
    <dbReference type="NCBI Taxonomy" id="1132637"/>
    <lineage>
        <taxon>Eukaryota</taxon>
        <taxon>Fungi</taxon>
        <taxon>Dikarya</taxon>
        <taxon>Ascomycota</taxon>
        <taxon>Pezizomycotina</taxon>
        <taxon>Eurotiomycetes</taxon>
        <taxon>Eurotiomycetidae</taxon>
        <taxon>Eurotiales</taxon>
        <taxon>Aspergillaceae</taxon>
        <taxon>Penicillium</taxon>
    </lineage>
</organism>
<feature type="region of interest" description="Disordered" evidence="1">
    <location>
        <begin position="108"/>
        <end position="127"/>
    </location>
</feature>
<feature type="compositionally biased region" description="Polar residues" evidence="1">
    <location>
        <begin position="203"/>
        <end position="216"/>
    </location>
</feature>
<feature type="region of interest" description="Disordered" evidence="1">
    <location>
        <begin position="364"/>
        <end position="414"/>
    </location>
</feature>
<dbReference type="SUPFAM" id="SSF51045">
    <property type="entry name" value="WW domain"/>
    <property type="match status" value="1"/>
</dbReference>